<feature type="region of interest" description="Disordered" evidence="1">
    <location>
        <begin position="202"/>
        <end position="244"/>
    </location>
</feature>
<feature type="region of interest" description="Disordered" evidence="1">
    <location>
        <begin position="1"/>
        <end position="67"/>
    </location>
</feature>
<organism evidence="2 3">
    <name type="scientific">Pipistrellus nathusii</name>
    <name type="common">Nathusius' pipistrelle</name>
    <dbReference type="NCBI Taxonomy" id="59473"/>
    <lineage>
        <taxon>Eukaryota</taxon>
        <taxon>Metazoa</taxon>
        <taxon>Chordata</taxon>
        <taxon>Craniata</taxon>
        <taxon>Vertebrata</taxon>
        <taxon>Euteleostomi</taxon>
        <taxon>Mammalia</taxon>
        <taxon>Eutheria</taxon>
        <taxon>Laurasiatheria</taxon>
        <taxon>Chiroptera</taxon>
        <taxon>Yangochiroptera</taxon>
        <taxon>Vespertilionidae</taxon>
        <taxon>Pipistrellus</taxon>
    </lineage>
</organism>
<dbReference type="EMBL" id="OY882876">
    <property type="protein sequence ID" value="CAK6440265.1"/>
    <property type="molecule type" value="Genomic_DNA"/>
</dbReference>
<gene>
    <name evidence="2" type="ORF">MPIPNATIZW_LOCUS8571</name>
</gene>
<evidence type="ECO:0000256" key="1">
    <source>
        <dbReference type="SAM" id="MobiDB-lite"/>
    </source>
</evidence>
<feature type="region of interest" description="Disordered" evidence="1">
    <location>
        <begin position="81"/>
        <end position="115"/>
    </location>
</feature>
<evidence type="ECO:0000313" key="2">
    <source>
        <dbReference type="EMBL" id="CAK6440265.1"/>
    </source>
</evidence>
<feature type="compositionally biased region" description="Low complexity" evidence="1">
    <location>
        <begin position="81"/>
        <end position="90"/>
    </location>
</feature>
<reference evidence="2" key="1">
    <citation type="submission" date="2023-12" db="EMBL/GenBank/DDBJ databases">
        <authorList>
            <person name="Brown T."/>
        </authorList>
    </citation>
    <scope>NUCLEOTIDE SEQUENCE</scope>
</reference>
<proteinExistence type="predicted"/>
<protein>
    <submittedName>
        <fullName evidence="2">Uncharacterized protein</fullName>
    </submittedName>
</protein>
<feature type="non-terminal residue" evidence="2">
    <location>
        <position position="1"/>
    </location>
</feature>
<feature type="region of interest" description="Disordered" evidence="1">
    <location>
        <begin position="166"/>
        <end position="185"/>
    </location>
</feature>
<name>A0ABN9ZPR7_PIPNA</name>
<sequence>MAAESGRQWTQARRAYGASQALRRGADRRRDPGPQPNGPGPEEARAPGRLARLRGQLPAEAEARAGAPRLLRLVERAGAAAGAGAQSAGAGDQGAGAGAREDARSRGSVCSVCGEPRGGATYPAGVLEVSERRLQEGLAAVRAELGAGLEALRAELRAELEALRALLPPPPPPGRREPRAAPRGPALLRALGTVNALAAFTRPADDASDGTVNGPANGPANQAPARKNLKKTPGPPGARRAVGT</sequence>
<feature type="compositionally biased region" description="Low complexity" evidence="1">
    <location>
        <begin position="213"/>
        <end position="225"/>
    </location>
</feature>
<dbReference type="Proteomes" id="UP001314169">
    <property type="component" value="Chromosome 19"/>
</dbReference>
<accession>A0ABN9ZPR7</accession>
<evidence type="ECO:0000313" key="3">
    <source>
        <dbReference type="Proteomes" id="UP001314169"/>
    </source>
</evidence>
<feature type="non-terminal residue" evidence="2">
    <location>
        <position position="244"/>
    </location>
</feature>
<feature type="compositionally biased region" description="Low complexity" evidence="1">
    <location>
        <begin position="47"/>
        <end position="67"/>
    </location>
</feature>
<keyword evidence="3" id="KW-1185">Reference proteome</keyword>